<dbReference type="Proteomes" id="UP001500507">
    <property type="component" value="Unassembled WGS sequence"/>
</dbReference>
<gene>
    <name evidence="2" type="ORF">GCM10009117_22260</name>
</gene>
<evidence type="ECO:0000313" key="2">
    <source>
        <dbReference type="EMBL" id="GAA0873079.1"/>
    </source>
</evidence>
<keyword evidence="1" id="KW-1133">Transmembrane helix</keyword>
<feature type="transmembrane region" description="Helical" evidence="1">
    <location>
        <begin position="110"/>
        <end position="129"/>
    </location>
</feature>
<feature type="transmembrane region" description="Helical" evidence="1">
    <location>
        <begin position="317"/>
        <end position="334"/>
    </location>
</feature>
<sequence length="431" mass="50127">MIARLLHAYGYVIVGMVYIALLLSYFYTQDRIEYANGQGMDGVKYFTTTLQMMESQPIVNKAPYVYRLVPPYLAAQLPFGILDNFLIINWIATLMSCLLLFGYAKVMLKNAVPAFLITLYFMLHWSGYLRLYTYYPANCDTVAMVFIMLSLIMLRLLHQGFTWWKYLLFCIILFVGVFTREFIAFFAFGVLLMNQPIQYNDGIFKVRKIRLIRQVGLTAVSFGIGLIGVYITHQLVTALPDQASKYGFLRTIYITMHSKSIFMLITAYFYVFGVLWIPLIYFYKTTLDFFKSQKYLIPLSLLSIVIAWFGGGDTERFIIWFLPITFLVIARVWMTHWKTLKSAWILIPTLISLLFTTRVFLDIPQALVKDTDMTALPFFTVVQNQDFVDLLSYAGQKEIITATLVQYLALSAYMVFMLQRKRKEKLIIFEQ</sequence>
<organism evidence="2 3">
    <name type="scientific">Gangjinia marincola</name>
    <dbReference type="NCBI Taxonomy" id="578463"/>
    <lineage>
        <taxon>Bacteria</taxon>
        <taxon>Pseudomonadati</taxon>
        <taxon>Bacteroidota</taxon>
        <taxon>Flavobacteriia</taxon>
        <taxon>Flavobacteriales</taxon>
        <taxon>Flavobacteriaceae</taxon>
        <taxon>Gangjinia</taxon>
    </lineage>
</organism>
<keyword evidence="3" id="KW-1185">Reference proteome</keyword>
<name>A0ABN1MJE5_9FLAO</name>
<reference evidence="2 3" key="1">
    <citation type="journal article" date="2019" name="Int. J. Syst. Evol. Microbiol.">
        <title>The Global Catalogue of Microorganisms (GCM) 10K type strain sequencing project: providing services to taxonomists for standard genome sequencing and annotation.</title>
        <authorList>
            <consortium name="The Broad Institute Genomics Platform"/>
            <consortium name="The Broad Institute Genome Sequencing Center for Infectious Disease"/>
            <person name="Wu L."/>
            <person name="Ma J."/>
        </authorList>
    </citation>
    <scope>NUCLEOTIDE SEQUENCE [LARGE SCALE GENOMIC DNA]</scope>
    <source>
        <strain evidence="2 3">JCM 16082</strain>
    </source>
</reference>
<feature type="transmembrane region" description="Helical" evidence="1">
    <location>
        <begin position="211"/>
        <end position="231"/>
    </location>
</feature>
<comment type="caution">
    <text evidence="2">The sequence shown here is derived from an EMBL/GenBank/DDBJ whole genome shotgun (WGS) entry which is preliminary data.</text>
</comment>
<dbReference type="EMBL" id="BAAAFG010000016">
    <property type="protein sequence ID" value="GAA0873079.1"/>
    <property type="molecule type" value="Genomic_DNA"/>
</dbReference>
<feature type="transmembrane region" description="Helical" evidence="1">
    <location>
        <begin position="6"/>
        <end position="27"/>
    </location>
</feature>
<keyword evidence="1" id="KW-0812">Transmembrane</keyword>
<proteinExistence type="predicted"/>
<accession>A0ABN1MJE5</accession>
<feature type="transmembrane region" description="Helical" evidence="1">
    <location>
        <begin position="399"/>
        <end position="418"/>
    </location>
</feature>
<dbReference type="RefSeq" id="WP_343767565.1">
    <property type="nucleotide sequence ID" value="NZ_BAAAFG010000016.1"/>
</dbReference>
<evidence type="ECO:0008006" key="4">
    <source>
        <dbReference type="Google" id="ProtNLM"/>
    </source>
</evidence>
<feature type="transmembrane region" description="Helical" evidence="1">
    <location>
        <begin position="163"/>
        <end position="191"/>
    </location>
</feature>
<feature type="transmembrane region" description="Helical" evidence="1">
    <location>
        <begin position="85"/>
        <end position="104"/>
    </location>
</feature>
<feature type="transmembrane region" description="Helical" evidence="1">
    <location>
        <begin position="261"/>
        <end position="283"/>
    </location>
</feature>
<feature type="transmembrane region" description="Helical" evidence="1">
    <location>
        <begin position="141"/>
        <end position="157"/>
    </location>
</feature>
<feature type="transmembrane region" description="Helical" evidence="1">
    <location>
        <begin position="295"/>
        <end position="311"/>
    </location>
</feature>
<evidence type="ECO:0000313" key="3">
    <source>
        <dbReference type="Proteomes" id="UP001500507"/>
    </source>
</evidence>
<evidence type="ECO:0000256" key="1">
    <source>
        <dbReference type="SAM" id="Phobius"/>
    </source>
</evidence>
<keyword evidence="1" id="KW-0472">Membrane</keyword>
<protein>
    <recommendedName>
        <fullName evidence="4">Glycosyltransferase RgtA/B/C/D-like domain-containing protein</fullName>
    </recommendedName>
</protein>
<feature type="transmembrane region" description="Helical" evidence="1">
    <location>
        <begin position="343"/>
        <end position="361"/>
    </location>
</feature>